<evidence type="ECO:0000256" key="3">
    <source>
        <dbReference type="SAM" id="MobiDB-lite"/>
    </source>
</evidence>
<organism evidence="5 6">
    <name type="scientific">Umbra pygmaea</name>
    <name type="common">Eastern mudminnow</name>
    <dbReference type="NCBI Taxonomy" id="75934"/>
    <lineage>
        <taxon>Eukaryota</taxon>
        <taxon>Metazoa</taxon>
        <taxon>Chordata</taxon>
        <taxon>Craniata</taxon>
        <taxon>Vertebrata</taxon>
        <taxon>Euteleostomi</taxon>
        <taxon>Actinopterygii</taxon>
        <taxon>Neopterygii</taxon>
        <taxon>Teleostei</taxon>
        <taxon>Protacanthopterygii</taxon>
        <taxon>Esociformes</taxon>
        <taxon>Umbridae</taxon>
        <taxon>Umbra</taxon>
    </lineage>
</organism>
<feature type="compositionally biased region" description="Basic and acidic residues" evidence="3">
    <location>
        <begin position="26"/>
        <end position="35"/>
    </location>
</feature>
<dbReference type="EMBL" id="JAGEUA010000003">
    <property type="protein sequence ID" value="KAL0994493.1"/>
    <property type="molecule type" value="Genomic_DNA"/>
</dbReference>
<dbReference type="Pfam" id="PF00652">
    <property type="entry name" value="Ricin_B_lectin"/>
    <property type="match status" value="1"/>
</dbReference>
<dbReference type="Gene3D" id="2.80.10.50">
    <property type="match status" value="1"/>
</dbReference>
<comment type="similarity">
    <text evidence="1">Belongs to the beta/gamma-crystallin family.</text>
</comment>
<dbReference type="InterPro" id="IPR011024">
    <property type="entry name" value="G_crystallin-like"/>
</dbReference>
<feature type="region of interest" description="Disordered" evidence="3">
    <location>
        <begin position="898"/>
        <end position="925"/>
    </location>
</feature>
<feature type="compositionally biased region" description="Pro residues" evidence="3">
    <location>
        <begin position="128"/>
        <end position="142"/>
    </location>
</feature>
<dbReference type="Gene3D" id="2.60.20.10">
    <property type="entry name" value="Crystallins"/>
    <property type="match status" value="6"/>
</dbReference>
<feature type="compositionally biased region" description="Basic and acidic residues" evidence="3">
    <location>
        <begin position="71"/>
        <end position="81"/>
    </location>
</feature>
<reference evidence="5 6" key="1">
    <citation type="submission" date="2024-06" db="EMBL/GenBank/DDBJ databases">
        <authorList>
            <person name="Pan Q."/>
            <person name="Wen M."/>
            <person name="Jouanno E."/>
            <person name="Zahm M."/>
            <person name="Klopp C."/>
            <person name="Cabau C."/>
            <person name="Louis A."/>
            <person name="Berthelot C."/>
            <person name="Parey E."/>
            <person name="Roest Crollius H."/>
            <person name="Montfort J."/>
            <person name="Robinson-Rechavi M."/>
            <person name="Bouchez O."/>
            <person name="Lampietro C."/>
            <person name="Lopez Roques C."/>
            <person name="Donnadieu C."/>
            <person name="Postlethwait J."/>
            <person name="Bobe J."/>
            <person name="Verreycken H."/>
            <person name="Guiguen Y."/>
        </authorList>
    </citation>
    <scope>NUCLEOTIDE SEQUENCE [LARGE SCALE GENOMIC DNA]</scope>
    <source>
        <strain evidence="5">Up_M1</strain>
        <tissue evidence="5">Testis</tissue>
    </source>
</reference>
<evidence type="ECO:0000256" key="1">
    <source>
        <dbReference type="ARBA" id="ARBA00009646"/>
    </source>
</evidence>
<evidence type="ECO:0000313" key="5">
    <source>
        <dbReference type="EMBL" id="KAL0994493.1"/>
    </source>
</evidence>
<feature type="compositionally biased region" description="Basic and acidic residues" evidence="3">
    <location>
        <begin position="201"/>
        <end position="217"/>
    </location>
</feature>
<dbReference type="SUPFAM" id="SSF49695">
    <property type="entry name" value="gamma-Crystallin-like"/>
    <property type="match status" value="3"/>
</dbReference>
<dbReference type="Proteomes" id="UP001557470">
    <property type="component" value="Unassembled WGS sequence"/>
</dbReference>
<proteinExistence type="inferred from homology"/>
<feature type="domain" description="Beta/gamma crystallin 'Greek key'" evidence="4">
    <location>
        <begin position="1757"/>
        <end position="1799"/>
    </location>
</feature>
<feature type="region of interest" description="Disordered" evidence="3">
    <location>
        <begin position="968"/>
        <end position="996"/>
    </location>
</feature>
<evidence type="ECO:0000313" key="6">
    <source>
        <dbReference type="Proteomes" id="UP001557470"/>
    </source>
</evidence>
<feature type="region of interest" description="Disordered" evidence="3">
    <location>
        <begin position="23"/>
        <end position="262"/>
    </location>
</feature>
<dbReference type="PANTHER" id="PTHR11818:SF38">
    <property type="entry name" value="VERY LARGE A-KINASE ANCHOR PROTEIN"/>
    <property type="match status" value="1"/>
</dbReference>
<feature type="domain" description="Beta/gamma crystallin 'Greek key'" evidence="4">
    <location>
        <begin position="1667"/>
        <end position="1709"/>
    </location>
</feature>
<feature type="region of interest" description="Disordered" evidence="3">
    <location>
        <begin position="1198"/>
        <end position="1287"/>
    </location>
</feature>
<name>A0ABD0X5F7_UMBPY</name>
<sequence>MSSFKRQSSWQEDIARNFSRLFQRAKSQDPEKTEENVIISSGQENGVLSSSGGEQSQHQKDLDMSQAFQGTKEERNRKDEGVLEEALEDEATRGQENGGEGSSAVSYQAGGSSENQPLGPPLSAGSPATPPGPGSPTPPPPLDAFLKRLGSLFHFKAEPAQAVQQQGDPQQAREVGEGQEEETALVANEAEPSGTTCGAEGHCDSAGRLPETDASREEDSDLLSVATSTHANRDTLEKPAVEEVQNEGPRSGCAEGSPGADSGLWRDAEAVVDEHQRRLALASPPVVTYGTYRGQRDRRKMSRRLPVEMDAPISEGKEALHGMPSAGVTPCTSEHAVLKQSDIQTTSTNQVISPASKIHDRGLWTLEMDSVVLGPTEHGSSNIPFTTQAAEGSGCPSAFPLSREENLASNGGQPKDAVSGVGSVTGPPSMPTKDSADDRTGAAVSGGQWGDQSLQDDLPGGEMDPDRDMRLREQPETSHCVQTGSPSEAVTAWLSETPSAGGVAAHHTHLPAAVSGCNPGQLAPHPISLSESLASAAQSQGAVPTSRHSQDPLESGPGSGMDFFESGRPGGDVMPSDHPLEDSLHLDSTVMVNHILRNAVSALKRIGSSEEDNDIQEARGDADLGRPITGEEGGVDCSFRPDKLVETVPSKREEDRHPSDIPAEQTLSLNPKPLSEGPKSTPSSGYESIAGSDTDIRSSPGPAWENSIPTSIISDHRHDEHCTEETLGTGNLIHVKGQQLVDANDLLREDKCSPSNDNTSCKYSGHQHQRDGLPCFSGGVSFQKPCLHGDSGDNIQILRVSHECQLVSGKRNENKGEVLCISGDSGNTDMLGVQETQLRNRLVHIAKDIESNTHNPKLDSCAQFSNVFMSNNYNESHNDKTFLRNQTALFEPDLVTKDSKHETKGNTESDFKSVRPKHNQNPQIRQVASPKRIACVTLHDNDQGGCPDITLTDPQSESRGLVEMSVCPGGEEKGDHSRLTGPTSMEPSGRPPKDLRPAEVLVCDSGFASSNEHRPQKSSVRVYRCDISPQQDTLGHGGAASAMAGFHQDLSSRLAGLHAAGPAGGRRPPSLEPLLPLLPVPQLAFHDMETSCFSIIDEEEEMDAVFVNDTGPMLSPTARRAKAYPFSLSPIVEEDGLRGDEVAEGGLSRDDRGLMVPPATEEELRSLSGGVGGEQQASSSSLSILTLLQSVSERLQSSGYSDMDAEPEQTPSPALRGPLWDFFNRGHGEVGEGDVQGVDGDQSSTQEGPGPLTPPTDPFCMRPGEGEPTEDRNTLSSPGMTDQEPAESPKCHYLYSVQPMLHDDVNSQQTDELVPCLRDNTCPSTATDTGENCYGQYGKVIPRPTMIHIYDDVEFSGEKLELYTDQEDSAMVFPHGASVRVLGGCWLLYLEPGFQGPGVLMEEGETVLTHQPGSQGTEDKPTKITIGSIRRLVKDDRTPVIHVLSAGMQGEASEHLHSEVDNLGTRGAPVDLVNLTVKSGSWVAYDSPGYHGSYVIMEVGGSTTPAAGHNQVTTVRSLRPLRMSGLTVRRPLDPKMLVFEQSLFSGQVRELGGHTPSLGAVSGLTGASSLQVIAGIWVGYTQEHYTGQQYLLEEGHYSDCAELGGADHPLLLSFRFLQADFVEPSMSMQEETDTPEGGKTDILDLDIPNLEEAGATEKTTSLFVKNGVWVAYSEPCFTGEQCILEKGNHPAILPWGGSHGPAKSIRPIRLDLCGTEEPKHLLRVYSLPHYRGVSEEFEGETGHCEFATPMSFRVIRGSWRLFDEEGFCGNEYILQEGLYPDLISCGCMATSVKSLKPIPYIFSDPSISLFSLGSFEGLKMVSETPTEHMEDFFSQSLRVESGLWMVYEYSNYRGRQMLLQPGEIPLWAGHSGWDTIGSLRPFKQPRVYVQVRNRALGLVLTSETVQDGSSPARASLSSPCSLDTQRWLFIGGLLRCKASKVCLSVIGAKARVGARVALWPEHRRTHQRWSLNHNGTISSHLNHKLVLDFRGGTGFERDHLVVNEFSTDQATQFWDIQMV</sequence>
<feature type="region of interest" description="Disordered" evidence="3">
    <location>
        <begin position="532"/>
        <end position="580"/>
    </location>
</feature>
<feature type="compositionally biased region" description="Low complexity" evidence="3">
    <location>
        <begin position="1233"/>
        <end position="1242"/>
    </location>
</feature>
<feature type="domain" description="Beta/gamma crystallin 'Greek key'" evidence="4">
    <location>
        <begin position="1384"/>
        <end position="1433"/>
    </location>
</feature>
<feature type="compositionally biased region" description="Basic and acidic residues" evidence="3">
    <location>
        <begin position="639"/>
        <end position="659"/>
    </location>
</feature>
<dbReference type="PANTHER" id="PTHR11818">
    <property type="entry name" value="BETA/GAMMA CRYSTALLIN"/>
    <property type="match status" value="1"/>
</dbReference>
<dbReference type="InterPro" id="IPR050252">
    <property type="entry name" value="Beta/Gamma-Crystallin"/>
</dbReference>
<protein>
    <recommendedName>
        <fullName evidence="4">Beta/gamma crystallin 'Greek key' domain-containing protein</fullName>
    </recommendedName>
</protein>
<dbReference type="PROSITE" id="PS50915">
    <property type="entry name" value="CRYSTALLIN_BETA_GAMMA"/>
    <property type="match status" value="6"/>
</dbReference>
<feature type="compositionally biased region" description="Low complexity" evidence="3">
    <location>
        <begin position="532"/>
        <end position="542"/>
    </location>
</feature>
<feature type="domain" description="Beta/gamma crystallin 'Greek key'" evidence="4">
    <location>
        <begin position="1575"/>
        <end position="1618"/>
    </location>
</feature>
<dbReference type="Pfam" id="PF00030">
    <property type="entry name" value="Crystall"/>
    <property type="match status" value="6"/>
</dbReference>
<feature type="domain" description="Beta/gamma crystallin 'Greek key'" evidence="4">
    <location>
        <begin position="1842"/>
        <end position="1883"/>
    </location>
</feature>
<gene>
    <name evidence="5" type="ORF">UPYG_G00122990</name>
</gene>
<comment type="caution">
    <text evidence="5">The sequence shown here is derived from an EMBL/GenBank/DDBJ whole genome shotgun (WGS) entry which is preliminary data.</text>
</comment>
<dbReference type="InterPro" id="IPR001064">
    <property type="entry name" value="Beta/gamma_crystallin"/>
</dbReference>
<dbReference type="SUPFAM" id="SSF50370">
    <property type="entry name" value="Ricin B-like lectins"/>
    <property type="match status" value="1"/>
</dbReference>
<evidence type="ECO:0000259" key="4">
    <source>
        <dbReference type="PROSITE" id="PS50915"/>
    </source>
</evidence>
<keyword evidence="6" id="KW-1185">Reference proteome</keyword>
<accession>A0ABD0X5F7</accession>
<feature type="domain" description="Beta/gamma crystallin 'Greek key'" evidence="4">
    <location>
        <begin position="1480"/>
        <end position="1519"/>
    </location>
</feature>
<feature type="compositionally biased region" description="Polar residues" evidence="3">
    <location>
        <begin position="103"/>
        <end position="116"/>
    </location>
</feature>
<feature type="region of interest" description="Disordered" evidence="3">
    <location>
        <begin position="387"/>
        <end position="468"/>
    </location>
</feature>
<feature type="compositionally biased region" description="Polar residues" evidence="3">
    <location>
        <begin position="38"/>
        <end position="56"/>
    </location>
</feature>
<feature type="region of interest" description="Disordered" evidence="3">
    <location>
        <begin position="609"/>
        <end position="709"/>
    </location>
</feature>
<feature type="compositionally biased region" description="Low complexity" evidence="3">
    <location>
        <begin position="160"/>
        <end position="172"/>
    </location>
</feature>
<dbReference type="SMART" id="SM00458">
    <property type="entry name" value="RICIN"/>
    <property type="match status" value="1"/>
</dbReference>
<feature type="compositionally biased region" description="Basic and acidic residues" evidence="3">
    <location>
        <begin position="231"/>
        <end position="241"/>
    </location>
</feature>
<dbReference type="InterPro" id="IPR000772">
    <property type="entry name" value="Ricin_B_lectin"/>
</dbReference>
<dbReference type="InterPro" id="IPR035992">
    <property type="entry name" value="Ricin_B-like_lectins"/>
</dbReference>
<dbReference type="SMART" id="SM00247">
    <property type="entry name" value="XTALbg"/>
    <property type="match status" value="6"/>
</dbReference>
<dbReference type="PROSITE" id="PS50231">
    <property type="entry name" value="RICIN_B_LECTIN"/>
    <property type="match status" value="1"/>
</dbReference>
<keyword evidence="2" id="KW-0677">Repeat</keyword>
<feature type="compositionally biased region" description="Basic and acidic residues" evidence="3">
    <location>
        <begin position="898"/>
        <end position="913"/>
    </location>
</feature>
<evidence type="ECO:0000256" key="2">
    <source>
        <dbReference type="ARBA" id="ARBA00022737"/>
    </source>
</evidence>